<gene>
    <name evidence="3" type="ordered locus">Tcur_1463</name>
</gene>
<accession>D1AAN2</accession>
<dbReference type="InterPro" id="IPR023796">
    <property type="entry name" value="Serpin_dom"/>
</dbReference>
<sequence>MARGGPLIDAANALTVRWAAAVCSPAQSTVLSGAGVWPLLGLLAAGAAGPGERELRQAIGVTSGDPIDAAESLLEEMASAPAVQSALGLWTARRLRLNPQWAGRLPAGTRGELTGDPGRDQELLNAWARERTDGLIPAMPVEVDAATRLVLAGALAIRTTWDEPFSEFPTPLTDGPWGGRWIVALSRTVRTMHDLQVADTPGGPLTMLRVTGSGDLDVHLLLGGPARMPGDVLAAGVAALAGRCSLTGGDALPEGEPAPGVVVRTMESAVLGDVMNQMVPRFTVTSSHDLLATPQVFGLQSVMDTARGHFPGISAEPLAIDQARQNVRASFQARGFEAAAVTAFAATVGSAPPVATVKVKYVQVCFDRPFAFLAVHRTSGLILVAGWVAEADEAAVPGLPSPRPARPGRPFGRWGGS</sequence>
<comment type="similarity">
    <text evidence="1">Belongs to the serpin family.</text>
</comment>
<proteinExistence type="inferred from homology"/>
<reference evidence="3 4" key="1">
    <citation type="journal article" date="2011" name="Stand. Genomic Sci.">
        <title>Complete genome sequence of Thermomonospora curvata type strain (B9).</title>
        <authorList>
            <person name="Chertkov O."/>
            <person name="Sikorski J."/>
            <person name="Nolan M."/>
            <person name="Lapidus A."/>
            <person name="Lucas S."/>
            <person name="Del Rio T.G."/>
            <person name="Tice H."/>
            <person name="Cheng J.F."/>
            <person name="Goodwin L."/>
            <person name="Pitluck S."/>
            <person name="Liolios K."/>
            <person name="Ivanova N."/>
            <person name="Mavromatis K."/>
            <person name="Mikhailova N."/>
            <person name="Ovchinnikova G."/>
            <person name="Pati A."/>
            <person name="Chen A."/>
            <person name="Palaniappan K."/>
            <person name="Djao O.D."/>
            <person name="Land M."/>
            <person name="Hauser L."/>
            <person name="Chang Y.J."/>
            <person name="Jeffries C.D."/>
            <person name="Brettin T."/>
            <person name="Han C."/>
            <person name="Detter J.C."/>
            <person name="Rohde M."/>
            <person name="Goker M."/>
            <person name="Woyke T."/>
            <person name="Bristow J."/>
            <person name="Eisen J.A."/>
            <person name="Markowitz V."/>
            <person name="Hugenholtz P."/>
            <person name="Klenk H.P."/>
            <person name="Kyrpides N.C."/>
        </authorList>
    </citation>
    <scope>NUCLEOTIDE SEQUENCE [LARGE SCALE GENOMIC DNA]</scope>
    <source>
        <strain evidence="4">ATCC 19995 / DSM 43183 / JCM 3096 / KCTC 9072 / NBRC 15933 / NCIMB 10081 / Henssen B9</strain>
    </source>
</reference>
<dbReference type="SUPFAM" id="SSF56574">
    <property type="entry name" value="Serpins"/>
    <property type="match status" value="2"/>
</dbReference>
<dbReference type="eggNOG" id="COG4826">
    <property type="taxonomic scope" value="Bacteria"/>
</dbReference>
<feature type="domain" description="Serpin" evidence="2">
    <location>
        <begin position="14"/>
        <end position="391"/>
    </location>
</feature>
<name>D1AAN2_THECD</name>
<dbReference type="STRING" id="471852.Tcur_1463"/>
<dbReference type="SMART" id="SM00093">
    <property type="entry name" value="SERPIN"/>
    <property type="match status" value="1"/>
</dbReference>
<dbReference type="Pfam" id="PF00079">
    <property type="entry name" value="Serpin"/>
    <property type="match status" value="2"/>
</dbReference>
<keyword evidence="4" id="KW-1185">Reference proteome</keyword>
<dbReference type="RefSeq" id="WP_012851826.1">
    <property type="nucleotide sequence ID" value="NC_013510.1"/>
</dbReference>
<dbReference type="Gene3D" id="3.30.497.10">
    <property type="entry name" value="Antithrombin, subunit I, domain 2"/>
    <property type="match status" value="2"/>
</dbReference>
<evidence type="ECO:0000259" key="2">
    <source>
        <dbReference type="SMART" id="SM00093"/>
    </source>
</evidence>
<dbReference type="EMBL" id="CP001738">
    <property type="protein sequence ID" value="ACY97042.1"/>
    <property type="molecule type" value="Genomic_DNA"/>
</dbReference>
<dbReference type="Proteomes" id="UP000001918">
    <property type="component" value="Chromosome"/>
</dbReference>
<dbReference type="InterPro" id="IPR042178">
    <property type="entry name" value="Serpin_sf_1"/>
</dbReference>
<evidence type="ECO:0000313" key="4">
    <source>
        <dbReference type="Proteomes" id="UP000001918"/>
    </source>
</evidence>
<dbReference type="HOGENOM" id="CLU_041784_0_0_11"/>
<dbReference type="KEGG" id="tcu:Tcur_1463"/>
<evidence type="ECO:0000256" key="1">
    <source>
        <dbReference type="RuleBase" id="RU000411"/>
    </source>
</evidence>
<dbReference type="OrthoDB" id="4847668at2"/>
<evidence type="ECO:0000313" key="3">
    <source>
        <dbReference type="EMBL" id="ACY97042.1"/>
    </source>
</evidence>
<dbReference type="GO" id="GO:0005615">
    <property type="term" value="C:extracellular space"/>
    <property type="evidence" value="ECO:0007669"/>
    <property type="project" value="InterPro"/>
</dbReference>
<dbReference type="PANTHER" id="PTHR11461:SF211">
    <property type="entry name" value="GH10112P-RELATED"/>
    <property type="match status" value="1"/>
</dbReference>
<organism evidence="3 4">
    <name type="scientific">Thermomonospora curvata (strain ATCC 19995 / DSM 43183 / JCM 3096 / KCTC 9072 / NBRC 15933 / NCIMB 10081 / Henssen B9)</name>
    <dbReference type="NCBI Taxonomy" id="471852"/>
    <lineage>
        <taxon>Bacteria</taxon>
        <taxon>Bacillati</taxon>
        <taxon>Actinomycetota</taxon>
        <taxon>Actinomycetes</taxon>
        <taxon>Streptosporangiales</taxon>
        <taxon>Thermomonosporaceae</taxon>
        <taxon>Thermomonospora</taxon>
    </lineage>
</organism>
<dbReference type="AlphaFoldDB" id="D1AAN2"/>
<dbReference type="InterPro" id="IPR036186">
    <property type="entry name" value="Serpin_sf"/>
</dbReference>
<dbReference type="GO" id="GO:0004867">
    <property type="term" value="F:serine-type endopeptidase inhibitor activity"/>
    <property type="evidence" value="ECO:0007669"/>
    <property type="project" value="InterPro"/>
</dbReference>
<protein>
    <submittedName>
        <fullName evidence="3">Proteinase inhibitor I4 serpin</fullName>
    </submittedName>
</protein>
<dbReference type="PANTHER" id="PTHR11461">
    <property type="entry name" value="SERINE PROTEASE INHIBITOR, SERPIN"/>
    <property type="match status" value="1"/>
</dbReference>
<dbReference type="InterPro" id="IPR000215">
    <property type="entry name" value="Serpin_fam"/>
</dbReference>